<organism evidence="5 6">
    <name type="scientific">Rhynchospora tenuis</name>
    <dbReference type="NCBI Taxonomy" id="198213"/>
    <lineage>
        <taxon>Eukaryota</taxon>
        <taxon>Viridiplantae</taxon>
        <taxon>Streptophyta</taxon>
        <taxon>Embryophyta</taxon>
        <taxon>Tracheophyta</taxon>
        <taxon>Spermatophyta</taxon>
        <taxon>Magnoliopsida</taxon>
        <taxon>Liliopsida</taxon>
        <taxon>Poales</taxon>
        <taxon>Cyperaceae</taxon>
        <taxon>Cyperoideae</taxon>
        <taxon>Rhynchosporeae</taxon>
        <taxon>Rhynchospora</taxon>
    </lineage>
</organism>
<dbReference type="Proteomes" id="UP001210211">
    <property type="component" value="Unassembled WGS sequence"/>
</dbReference>
<accession>A0AAD5ZHI5</accession>
<feature type="compositionally biased region" description="Low complexity" evidence="4">
    <location>
        <begin position="1"/>
        <end position="14"/>
    </location>
</feature>
<proteinExistence type="inferred from homology"/>
<evidence type="ECO:0000256" key="1">
    <source>
        <dbReference type="ARBA" id="ARBA00023015"/>
    </source>
</evidence>
<keyword evidence="1" id="KW-0805">Transcription regulation</keyword>
<feature type="short sequence motif" description="VHIID" evidence="3">
    <location>
        <begin position="216"/>
        <end position="220"/>
    </location>
</feature>
<feature type="region of interest" description="Leucine repeat II (LRII)" evidence="3">
    <location>
        <begin position="265"/>
        <end position="297"/>
    </location>
</feature>
<evidence type="ECO:0000256" key="4">
    <source>
        <dbReference type="SAM" id="MobiDB-lite"/>
    </source>
</evidence>
<keyword evidence="2" id="KW-0804">Transcription</keyword>
<evidence type="ECO:0000313" key="5">
    <source>
        <dbReference type="EMBL" id="KAJ3697935.1"/>
    </source>
</evidence>
<evidence type="ECO:0008006" key="7">
    <source>
        <dbReference type="Google" id="ProtNLM"/>
    </source>
</evidence>
<comment type="caution">
    <text evidence="3">Lacks conserved residue(s) required for the propagation of feature annotation.</text>
</comment>
<reference evidence="5 6" key="1">
    <citation type="journal article" date="2022" name="Cell">
        <title>Repeat-based holocentromeres influence genome architecture and karyotype evolution.</title>
        <authorList>
            <person name="Hofstatter P.G."/>
            <person name="Thangavel G."/>
            <person name="Lux T."/>
            <person name="Neumann P."/>
            <person name="Vondrak T."/>
            <person name="Novak P."/>
            <person name="Zhang M."/>
            <person name="Costa L."/>
            <person name="Castellani M."/>
            <person name="Scott A."/>
            <person name="Toegelov H."/>
            <person name="Fuchs J."/>
            <person name="Mata-Sucre Y."/>
            <person name="Dias Y."/>
            <person name="Vanzela A.L.L."/>
            <person name="Huettel B."/>
            <person name="Almeida C.C.S."/>
            <person name="Simkova H."/>
            <person name="Souza G."/>
            <person name="Pedrosa-Harand A."/>
            <person name="Macas J."/>
            <person name="Mayer K.F.X."/>
            <person name="Houben A."/>
            <person name="Marques A."/>
        </authorList>
    </citation>
    <scope>NUCLEOTIDE SEQUENCE [LARGE SCALE GENOMIC DNA]</scope>
    <source>
        <strain evidence="5">RhyTen1mFocal</strain>
    </source>
</reference>
<dbReference type="EMBL" id="JAMRDG010000001">
    <property type="protein sequence ID" value="KAJ3697935.1"/>
    <property type="molecule type" value="Genomic_DNA"/>
</dbReference>
<protein>
    <recommendedName>
        <fullName evidence="7">Scarecrow-like protein 15</fullName>
    </recommendedName>
</protein>
<dbReference type="Pfam" id="PF03514">
    <property type="entry name" value="GRAS"/>
    <property type="match status" value="1"/>
</dbReference>
<keyword evidence="6" id="KW-1185">Reference proteome</keyword>
<evidence type="ECO:0000256" key="2">
    <source>
        <dbReference type="ARBA" id="ARBA00023163"/>
    </source>
</evidence>
<name>A0AAD5ZHI5_9POAL</name>
<evidence type="ECO:0000313" key="6">
    <source>
        <dbReference type="Proteomes" id="UP001210211"/>
    </source>
</evidence>
<feature type="compositionally biased region" description="Polar residues" evidence="4">
    <location>
        <begin position="15"/>
        <end position="24"/>
    </location>
</feature>
<comment type="caution">
    <text evidence="5">The sequence shown here is derived from an EMBL/GenBank/DDBJ whole genome shotgun (WGS) entry which is preliminary data.</text>
</comment>
<evidence type="ECO:0000256" key="3">
    <source>
        <dbReference type="PROSITE-ProRule" id="PRU01191"/>
    </source>
</evidence>
<gene>
    <name evidence="5" type="ORF">LUZ61_001640</name>
</gene>
<dbReference type="AlphaFoldDB" id="A0AAD5ZHI5"/>
<feature type="region of interest" description="Disordered" evidence="4">
    <location>
        <begin position="1"/>
        <end position="40"/>
    </location>
</feature>
<feature type="region of interest" description="SAW" evidence="3">
    <location>
        <begin position="400"/>
        <end position="471"/>
    </location>
</feature>
<dbReference type="PROSITE" id="PS50985">
    <property type="entry name" value="GRAS"/>
    <property type="match status" value="1"/>
</dbReference>
<sequence>MKSTNKTNNNNTATPFPSSLSYEPTSVLDPRATSSPASALSAATTDPCNIIQPSNPLDESDALSWLLYEKDNLSPPLKPYQHNFTDDLLDPFQPQITSFTHEYNHLELLVQASHLIDTGDLQSAHQLLARLNQYFPSPSGVPIHRAAFYFKEALLSALSLQDQPAEQPLSAVEVVCRINAQRLFSDLSPIPRFASFTANQSILEALDTIGQPPPSIHVIDFDLGLGGQWSSFSQAVAERSCLARMVPPAIRLTAVVQNRTPETTLAAENLCDFAQSLGLRFSVDIVCVAGIGFHALGRIQLIQGEPVAVVLSPAKVCLKSSGADTYKLLQHFLHIAVPRVVVSVDTDCFNPTSLSQSVASGLEFYGSLIESVEAAAASMGMGEEAVRRVELGIFRPKISEVVGSWCGQSEPFHEMLNGARLTPVGFSQNTVAQAEWLLRGASVDGYQVPRRDASLVLSWHGKDLVVTSAWRS</sequence>
<comment type="similarity">
    <text evidence="3">Belongs to the GRAS family.</text>
</comment>
<dbReference type="PANTHER" id="PTHR31636">
    <property type="entry name" value="OSJNBA0084A10.13 PROTEIN-RELATED"/>
    <property type="match status" value="1"/>
</dbReference>
<dbReference type="InterPro" id="IPR005202">
    <property type="entry name" value="TF_GRAS"/>
</dbReference>